<evidence type="ECO:0000313" key="9">
    <source>
        <dbReference type="Proteomes" id="UP000044602"/>
    </source>
</evidence>
<dbReference type="STRING" id="100787.A0A0G4KKF8"/>
<keyword evidence="9" id="KW-1185">Reference proteome</keyword>
<dbReference type="Gene3D" id="2.60.40.3960">
    <property type="entry name" value="Velvet domain"/>
    <property type="match status" value="1"/>
</dbReference>
<dbReference type="InterPro" id="IPR021740">
    <property type="entry name" value="Velvet"/>
</dbReference>
<dbReference type="EMBL" id="CVQH01001669">
    <property type="protein sequence ID" value="CRK04498.1"/>
    <property type="molecule type" value="Genomic_DNA"/>
</dbReference>
<evidence type="ECO:0000256" key="4">
    <source>
        <dbReference type="ARBA" id="ARBA00023163"/>
    </source>
</evidence>
<dbReference type="InterPro" id="IPR038491">
    <property type="entry name" value="Velvet_dom_sf"/>
</dbReference>
<dbReference type="Proteomes" id="UP000044602">
    <property type="component" value="Unassembled WGS sequence"/>
</dbReference>
<name>A0A0G4KKF8_VERLO</name>
<gene>
    <name evidence="8" type="ORF">BN1708_009676</name>
</gene>
<dbReference type="PANTHER" id="PTHR33572:SF18">
    <property type="entry name" value="SPORE DEVELOPMENT REGULATOR VOSA"/>
    <property type="match status" value="1"/>
</dbReference>
<evidence type="ECO:0000256" key="1">
    <source>
        <dbReference type="ARBA" id="ARBA00004123"/>
    </source>
</evidence>
<keyword evidence="5" id="KW-0539">Nucleus</keyword>
<evidence type="ECO:0000256" key="3">
    <source>
        <dbReference type="ARBA" id="ARBA00023015"/>
    </source>
</evidence>
<organism evidence="8 9">
    <name type="scientific">Verticillium longisporum</name>
    <name type="common">Verticillium dahliae var. longisporum</name>
    <dbReference type="NCBI Taxonomy" id="100787"/>
    <lineage>
        <taxon>Eukaryota</taxon>
        <taxon>Fungi</taxon>
        <taxon>Dikarya</taxon>
        <taxon>Ascomycota</taxon>
        <taxon>Pezizomycotina</taxon>
        <taxon>Sordariomycetes</taxon>
        <taxon>Hypocreomycetidae</taxon>
        <taxon>Glomerellales</taxon>
        <taxon>Plectosphaerellaceae</taxon>
        <taxon>Verticillium</taxon>
    </lineage>
</organism>
<reference evidence="9" key="1">
    <citation type="submission" date="2015-05" db="EMBL/GenBank/DDBJ databases">
        <authorList>
            <person name="Fogelqvist Johan"/>
        </authorList>
    </citation>
    <scope>NUCLEOTIDE SEQUENCE [LARGE SCALE GENOMIC DNA]</scope>
</reference>
<feature type="compositionally biased region" description="Polar residues" evidence="6">
    <location>
        <begin position="271"/>
        <end position="280"/>
    </location>
</feature>
<evidence type="ECO:0000313" key="8">
    <source>
        <dbReference type="EMBL" id="CRK04498.1"/>
    </source>
</evidence>
<evidence type="ECO:0000256" key="6">
    <source>
        <dbReference type="SAM" id="MobiDB-lite"/>
    </source>
</evidence>
<dbReference type="PROSITE" id="PS51821">
    <property type="entry name" value="VELVET"/>
    <property type="match status" value="1"/>
</dbReference>
<comment type="subcellular location">
    <subcellularLocation>
        <location evidence="1">Nucleus</location>
    </subcellularLocation>
</comment>
<dbReference type="InterPro" id="IPR037525">
    <property type="entry name" value="Velvet_dom"/>
</dbReference>
<feature type="region of interest" description="Disordered" evidence="6">
    <location>
        <begin position="392"/>
        <end position="434"/>
    </location>
</feature>
<dbReference type="AlphaFoldDB" id="A0A0G4KKF8"/>
<feature type="region of interest" description="Disordered" evidence="6">
    <location>
        <begin position="245"/>
        <end position="286"/>
    </location>
</feature>
<proteinExistence type="predicted"/>
<protein>
    <recommendedName>
        <fullName evidence="7">Velvet domain-containing protein</fullName>
    </recommendedName>
</protein>
<dbReference type="PANTHER" id="PTHR33572">
    <property type="entry name" value="SPORE DEVELOPMENT REGULATOR VOSA"/>
    <property type="match status" value="1"/>
</dbReference>
<feature type="non-terminal residue" evidence="8">
    <location>
        <position position="1"/>
    </location>
</feature>
<accession>A0A0G4KKF8</accession>
<keyword evidence="4" id="KW-0804">Transcription</keyword>
<evidence type="ECO:0000256" key="5">
    <source>
        <dbReference type="ARBA" id="ARBA00023242"/>
    </source>
</evidence>
<dbReference type="GO" id="GO:0030435">
    <property type="term" value="P:sporulation resulting in formation of a cellular spore"/>
    <property type="evidence" value="ECO:0007669"/>
    <property type="project" value="UniProtKB-KW"/>
</dbReference>
<evidence type="ECO:0000256" key="2">
    <source>
        <dbReference type="ARBA" id="ARBA00022969"/>
    </source>
</evidence>
<feature type="compositionally biased region" description="Polar residues" evidence="6">
    <location>
        <begin position="392"/>
        <end position="416"/>
    </location>
</feature>
<feature type="domain" description="Velvet" evidence="7">
    <location>
        <begin position="73"/>
        <end position="245"/>
    </location>
</feature>
<keyword evidence="2" id="KW-0749">Sporulation</keyword>
<keyword evidence="3" id="KW-0805">Transcription regulation</keyword>
<dbReference type="Pfam" id="PF11754">
    <property type="entry name" value="Velvet"/>
    <property type="match status" value="2"/>
</dbReference>
<dbReference type="GO" id="GO:0005634">
    <property type="term" value="C:nucleus"/>
    <property type="evidence" value="ECO:0007669"/>
    <property type="project" value="UniProtKB-SubCell"/>
</dbReference>
<sequence length="434" mass="46809">RPSRKCQTTISSWPTGNSCLVLDIKAQIAKAANTGSLYQRNFNIFPAGRRPLLDKMAGLANVQSYSGLDSPQDPIISSGDYVLTMCQEPVIGLVAGGKDKDRKPLDPPPVVKLDVSHQRDPAGLFLSNPYNFLTCHLVKVGDHNIETPVPGNKLVGTVVSSLHRLKDKDNQDVAYFVFGDVSVKAEGRFRLVFTLFDMGGQDCTQLASIKSQPFNIFPNKLFPGLNESTYLTRAINDQGVRVRIRKDSRQSQTSKRNKRVAERFNDYMDNTRPQQRQRVGSSAGFVTPSLGASSSQQFSSTIAASHGSASASLTQQASHAPLRYTMGSFAQPSLNTGEGAAHEHPRQSLSILPGLASHRSQEGLPLGINYPSSGVGIDNVFGSLAPNMSVNPFPSPAHSSDSGLPSSVSMHGSSGPQADRFPDSGHGLWGRDYS</sequence>
<evidence type="ECO:0000259" key="7">
    <source>
        <dbReference type="PROSITE" id="PS51821"/>
    </source>
</evidence>